<comment type="similarity">
    <text evidence="1 10">Belongs to the VPS36 family.</text>
</comment>
<gene>
    <name evidence="14" type="ORF">K450DRAFT_254528</name>
</gene>
<dbReference type="InterPro" id="IPR001876">
    <property type="entry name" value="Znf_RanBP2"/>
</dbReference>
<feature type="region of interest" description="Disordered" evidence="11">
    <location>
        <begin position="196"/>
        <end position="221"/>
    </location>
</feature>
<dbReference type="GO" id="GO:0043328">
    <property type="term" value="P:protein transport to vacuole involved in ubiquitin-dependent protein catabolic process via the multivesicular body sorting pathway"/>
    <property type="evidence" value="ECO:0007669"/>
    <property type="project" value="UniProtKB-UniRule"/>
</dbReference>
<evidence type="ECO:0000256" key="3">
    <source>
        <dbReference type="ARBA" id="ARBA00022723"/>
    </source>
</evidence>
<dbReference type="RefSeq" id="XP_051441987.1">
    <property type="nucleotide sequence ID" value="XM_051591221.1"/>
</dbReference>
<keyword evidence="7 10" id="KW-0653">Protein transport</keyword>
<accession>A0AAD5E4G7</accession>
<dbReference type="SUPFAM" id="SSF90209">
    <property type="entry name" value="Ran binding protein zinc finger-like"/>
    <property type="match status" value="1"/>
</dbReference>
<comment type="subunit">
    <text evidence="10">Component of the endosomal sorting complex required for transport II (ESCRT-II).</text>
</comment>
<dbReference type="Gene3D" id="2.30.30.380">
    <property type="entry name" value="Zn-finger domain of Sec23/24"/>
    <property type="match status" value="1"/>
</dbReference>
<dbReference type="PROSITE" id="PS01358">
    <property type="entry name" value="ZF_RANBP2_1"/>
    <property type="match status" value="1"/>
</dbReference>
<keyword evidence="4 10" id="KW-0967">Endosome</keyword>
<dbReference type="Pfam" id="PF00641">
    <property type="entry name" value="Zn_ribbon_RanBP"/>
    <property type="match status" value="1"/>
</dbReference>
<dbReference type="Proteomes" id="UP001206595">
    <property type="component" value="Unassembled WGS sequence"/>
</dbReference>
<keyword evidence="8" id="KW-0175">Coiled coil</keyword>
<dbReference type="SUPFAM" id="SSF46785">
    <property type="entry name" value="Winged helix' DNA-binding domain"/>
    <property type="match status" value="1"/>
</dbReference>
<evidence type="ECO:0000256" key="2">
    <source>
        <dbReference type="ARBA" id="ARBA00022448"/>
    </source>
</evidence>
<evidence type="ECO:0000256" key="11">
    <source>
        <dbReference type="SAM" id="MobiDB-lite"/>
    </source>
</evidence>
<reference evidence="14" key="1">
    <citation type="submission" date="2021-06" db="EMBL/GenBank/DDBJ databases">
        <authorList>
            <consortium name="DOE Joint Genome Institute"/>
            <person name="Mondo S.J."/>
            <person name="Amses K.R."/>
            <person name="Simmons D.R."/>
            <person name="Longcore J.E."/>
            <person name="Seto K."/>
            <person name="Alves G.H."/>
            <person name="Bonds A.E."/>
            <person name="Quandt C.A."/>
            <person name="Davis W.J."/>
            <person name="Chang Y."/>
            <person name="Letcher P.M."/>
            <person name="Powell M.J."/>
            <person name="Kuo A."/>
            <person name="Labutti K."/>
            <person name="Pangilinan J."/>
            <person name="Andreopoulos W."/>
            <person name="Tritt A."/>
            <person name="Riley R."/>
            <person name="Hundley H."/>
            <person name="Johnson J."/>
            <person name="Lipzen A."/>
            <person name="Barry K."/>
            <person name="Berbee M.L."/>
            <person name="Buchler N.E."/>
            <person name="Grigoriev I.V."/>
            <person name="Spatafora J.W."/>
            <person name="Stajich J.E."/>
            <person name="James T.Y."/>
        </authorList>
    </citation>
    <scope>NUCLEOTIDE SEQUENCE</scope>
    <source>
        <strain evidence="14">AG</strain>
    </source>
</reference>
<dbReference type="InterPro" id="IPR011993">
    <property type="entry name" value="PH-like_dom_sf"/>
</dbReference>
<sequence length="506" mass="55284">MDRCKPVDLSSSQRPVFLPNERLLASQGPVGLYDGKEKSVQHQEGVGYLTSHRVIYVDSKDPRKNSVQLELASIKSIDTYAGFLSRSPKITLYLDNSRPSFPSSSADSESSSSLPTKVLGTWHCPICSFQNTEDLEKCQLCGVPKPANIQVITPISTTSSPKSVEADANACPICTFINHPSMVRCEMCDSEIGKTPTPSTLSEPGNASPISITPPPEDGKGDEPYIKIAFRAGGYTTWLPNLKSALATKAWEQKVEPEVERPVASSRGVGISAIQERIEKTRLDAAETLTDAFKDLDGLMAKAAEMVKLAESITTKISKEPQGSGTSENDTLALNTYLMELGISNPVTRDSTGSSYHQELARELADFLVPILERQGGMKSLADVYCLFNRARGVALISPEDLYKSSCQFDTLHLPVRLKRYESGLLVIQSLNLSDDRVAQRIANHVKQYGPLTAMRIAELENLALPVAVEQLYMTEAKGLLCRDASSAGITFFENLFLQNQQVASQ</sequence>
<keyword evidence="6" id="KW-0862">Zinc</keyword>
<dbReference type="PROSITE" id="PS51495">
    <property type="entry name" value="GLUE"/>
    <property type="match status" value="1"/>
</dbReference>
<dbReference type="GO" id="GO:0032266">
    <property type="term" value="F:phosphatidylinositol-3-phosphate binding"/>
    <property type="evidence" value="ECO:0007669"/>
    <property type="project" value="UniProtKB-UniRule"/>
</dbReference>
<dbReference type="SUPFAM" id="SSF50729">
    <property type="entry name" value="PH domain-like"/>
    <property type="match status" value="1"/>
</dbReference>
<dbReference type="InterPro" id="IPR036390">
    <property type="entry name" value="WH_DNA-bd_sf"/>
</dbReference>
<dbReference type="GO" id="GO:0000814">
    <property type="term" value="C:ESCRT II complex"/>
    <property type="evidence" value="ECO:0007669"/>
    <property type="project" value="UniProtKB-UniRule"/>
</dbReference>
<dbReference type="GeneID" id="75916564"/>
<dbReference type="GO" id="GO:0043130">
    <property type="term" value="F:ubiquitin binding"/>
    <property type="evidence" value="ECO:0007669"/>
    <property type="project" value="UniProtKB-UniRule"/>
</dbReference>
<dbReference type="Gene3D" id="4.10.1060.10">
    <property type="entry name" value="Zinc finger, RanBP2-type"/>
    <property type="match status" value="1"/>
</dbReference>
<feature type="domain" description="RanBP2-type" evidence="12">
    <location>
        <begin position="118"/>
        <end position="147"/>
    </location>
</feature>
<dbReference type="SMART" id="SM00547">
    <property type="entry name" value="ZnF_RBZ"/>
    <property type="match status" value="2"/>
</dbReference>
<dbReference type="Gene3D" id="1.10.10.10">
    <property type="entry name" value="Winged helix-like DNA-binding domain superfamily/Winged helix DNA-binding domain"/>
    <property type="match status" value="2"/>
</dbReference>
<evidence type="ECO:0000256" key="8">
    <source>
        <dbReference type="ARBA" id="ARBA00023054"/>
    </source>
</evidence>
<dbReference type="Pfam" id="PF04157">
    <property type="entry name" value="EAP30"/>
    <property type="match status" value="1"/>
</dbReference>
<evidence type="ECO:0000313" key="15">
    <source>
        <dbReference type="Proteomes" id="UP001206595"/>
    </source>
</evidence>
<evidence type="ECO:0000256" key="9">
    <source>
        <dbReference type="PROSITE-ProRule" id="PRU00322"/>
    </source>
</evidence>
<evidence type="ECO:0000256" key="7">
    <source>
        <dbReference type="ARBA" id="ARBA00022927"/>
    </source>
</evidence>
<keyword evidence="15" id="KW-1185">Reference proteome</keyword>
<evidence type="ECO:0000256" key="4">
    <source>
        <dbReference type="ARBA" id="ARBA00022753"/>
    </source>
</evidence>
<dbReference type="InterPro" id="IPR040608">
    <property type="entry name" value="Snf8/Vps36"/>
</dbReference>
<dbReference type="Gene3D" id="6.10.140.260">
    <property type="match status" value="1"/>
</dbReference>
<protein>
    <recommendedName>
        <fullName evidence="10">Vacuolar protein-sorting-associated protein 36</fullName>
    </recommendedName>
    <alternativeName>
        <fullName evidence="10">ESCRT-II complex subunit VPS36</fullName>
    </alternativeName>
</protein>
<dbReference type="GO" id="GO:0008270">
    <property type="term" value="F:zinc ion binding"/>
    <property type="evidence" value="ECO:0007669"/>
    <property type="project" value="UniProtKB-KW"/>
</dbReference>
<feature type="compositionally biased region" description="Polar residues" evidence="11">
    <location>
        <begin position="196"/>
        <end position="211"/>
    </location>
</feature>
<reference evidence="14" key="2">
    <citation type="journal article" date="2022" name="Proc. Natl. Acad. Sci. U.S.A.">
        <title>Diploid-dominant life cycles characterize the early evolution of Fungi.</title>
        <authorList>
            <person name="Amses K.R."/>
            <person name="Simmons D.R."/>
            <person name="Longcore J.E."/>
            <person name="Mondo S.J."/>
            <person name="Seto K."/>
            <person name="Jeronimo G.H."/>
            <person name="Bonds A.E."/>
            <person name="Quandt C.A."/>
            <person name="Davis W.J."/>
            <person name="Chang Y."/>
            <person name="Federici B.A."/>
            <person name="Kuo A."/>
            <person name="LaButti K."/>
            <person name="Pangilinan J."/>
            <person name="Andreopoulos W."/>
            <person name="Tritt A."/>
            <person name="Riley R."/>
            <person name="Hundley H."/>
            <person name="Johnson J."/>
            <person name="Lipzen A."/>
            <person name="Barry K."/>
            <person name="Lang B.F."/>
            <person name="Cuomo C.A."/>
            <person name="Buchler N.E."/>
            <person name="Grigoriev I.V."/>
            <person name="Spatafora J.W."/>
            <person name="Stajich J.E."/>
            <person name="James T.Y."/>
        </authorList>
    </citation>
    <scope>NUCLEOTIDE SEQUENCE</scope>
    <source>
        <strain evidence="14">AG</strain>
    </source>
</reference>
<dbReference type="Gene3D" id="2.30.29.30">
    <property type="entry name" value="Pleckstrin-homology domain (PH domain)/Phosphotyrosine-binding domain (PTB)"/>
    <property type="match status" value="1"/>
</dbReference>
<dbReference type="PROSITE" id="PS50199">
    <property type="entry name" value="ZF_RANBP2_2"/>
    <property type="match status" value="1"/>
</dbReference>
<dbReference type="EMBL" id="MU620947">
    <property type="protein sequence ID" value="KAI8576983.1"/>
    <property type="molecule type" value="Genomic_DNA"/>
</dbReference>
<name>A0AAD5E4G7_UMBRA</name>
<dbReference type="PANTHER" id="PTHR13128:SF12">
    <property type="entry name" value="VACUOLAR PROTEIN-SORTING-ASSOCIATED PROTEIN 36"/>
    <property type="match status" value="1"/>
</dbReference>
<dbReference type="GO" id="GO:0031902">
    <property type="term" value="C:late endosome membrane"/>
    <property type="evidence" value="ECO:0007669"/>
    <property type="project" value="UniProtKB-UniRule"/>
</dbReference>
<keyword evidence="5 9" id="KW-0863">Zinc-finger</keyword>
<proteinExistence type="inferred from homology"/>
<dbReference type="AlphaFoldDB" id="A0AAD5E4G7"/>
<evidence type="ECO:0000259" key="13">
    <source>
        <dbReference type="PROSITE" id="PS51495"/>
    </source>
</evidence>
<evidence type="ECO:0000256" key="1">
    <source>
        <dbReference type="ARBA" id="ARBA00009697"/>
    </source>
</evidence>
<evidence type="ECO:0000256" key="10">
    <source>
        <dbReference type="RuleBase" id="RU367095"/>
    </source>
</evidence>
<dbReference type="PANTHER" id="PTHR13128">
    <property type="entry name" value="VACUOLAR PROTEIN-SORTING-ASSOCIATED PROTEIN 36"/>
    <property type="match status" value="1"/>
</dbReference>
<evidence type="ECO:0000256" key="5">
    <source>
        <dbReference type="ARBA" id="ARBA00022771"/>
    </source>
</evidence>
<comment type="function">
    <text evidence="10">Component of the ESCRT-II complex (endosomal sorting complex required for transport II), which is required for multivesicular body (MVB) formation and sorting of endosomal cargo proteins into MVBs.</text>
</comment>
<dbReference type="InterPro" id="IPR036388">
    <property type="entry name" value="WH-like_DNA-bd_sf"/>
</dbReference>
<dbReference type="Pfam" id="PF11605">
    <property type="entry name" value="Vps36_ESCRT-II"/>
    <property type="match status" value="1"/>
</dbReference>
<keyword evidence="10" id="KW-0963">Cytoplasm</keyword>
<evidence type="ECO:0000256" key="6">
    <source>
        <dbReference type="ARBA" id="ARBA00022833"/>
    </source>
</evidence>
<keyword evidence="2 10" id="KW-0813">Transport</keyword>
<evidence type="ECO:0000259" key="12">
    <source>
        <dbReference type="PROSITE" id="PS50199"/>
    </source>
</evidence>
<comment type="caution">
    <text evidence="14">The sequence shown here is derived from an EMBL/GenBank/DDBJ whole genome shotgun (WGS) entry which is preliminary data.</text>
</comment>
<evidence type="ECO:0000313" key="14">
    <source>
        <dbReference type="EMBL" id="KAI8576983.1"/>
    </source>
</evidence>
<feature type="domain" description="GLUE N-terminal" evidence="13">
    <location>
        <begin position="7"/>
        <end position="258"/>
    </location>
</feature>
<dbReference type="InterPro" id="IPR037855">
    <property type="entry name" value="Vps36"/>
</dbReference>
<organism evidence="14 15">
    <name type="scientific">Umbelopsis ramanniana AG</name>
    <dbReference type="NCBI Taxonomy" id="1314678"/>
    <lineage>
        <taxon>Eukaryota</taxon>
        <taxon>Fungi</taxon>
        <taxon>Fungi incertae sedis</taxon>
        <taxon>Mucoromycota</taxon>
        <taxon>Mucoromycotina</taxon>
        <taxon>Umbelopsidomycetes</taxon>
        <taxon>Umbelopsidales</taxon>
        <taxon>Umbelopsidaceae</taxon>
        <taxon>Umbelopsis</taxon>
    </lineage>
</organism>
<dbReference type="InterPro" id="IPR021648">
    <property type="entry name" value="GLUE_dom"/>
</dbReference>
<keyword evidence="3" id="KW-0479">Metal-binding</keyword>
<dbReference type="InterPro" id="IPR036443">
    <property type="entry name" value="Znf_RanBP2_sf"/>
</dbReference>
<dbReference type="FunFam" id="1.10.10.10:FF:000165">
    <property type="entry name" value="Vacuolar protein sorting protein (Vps36)"/>
    <property type="match status" value="1"/>
</dbReference>
<comment type="subcellular location">
    <subcellularLocation>
        <location evidence="10">Cytoplasm</location>
    </subcellularLocation>
    <subcellularLocation>
        <location evidence="10">Endosome</location>
    </subcellularLocation>
</comment>